<accession>A0A8X7VXD0</accession>
<proteinExistence type="predicted"/>
<protein>
    <submittedName>
        <fullName evidence="2">Uncharacterized protein</fullName>
    </submittedName>
</protein>
<organism evidence="2 3">
    <name type="scientific">Brassica carinata</name>
    <name type="common">Ethiopian mustard</name>
    <name type="synonym">Abyssinian cabbage</name>
    <dbReference type="NCBI Taxonomy" id="52824"/>
    <lineage>
        <taxon>Eukaryota</taxon>
        <taxon>Viridiplantae</taxon>
        <taxon>Streptophyta</taxon>
        <taxon>Embryophyta</taxon>
        <taxon>Tracheophyta</taxon>
        <taxon>Spermatophyta</taxon>
        <taxon>Magnoliopsida</taxon>
        <taxon>eudicotyledons</taxon>
        <taxon>Gunneridae</taxon>
        <taxon>Pentapetalae</taxon>
        <taxon>rosids</taxon>
        <taxon>malvids</taxon>
        <taxon>Brassicales</taxon>
        <taxon>Brassicaceae</taxon>
        <taxon>Brassiceae</taxon>
        <taxon>Brassica</taxon>
    </lineage>
</organism>
<dbReference type="PANTHER" id="PTHR33476">
    <property type="entry name" value="EMB|CAB62613.1"/>
    <property type="match status" value="1"/>
</dbReference>
<sequence>MIWSVPVRTRKLHEQLETRQQEELQKLETALSRVERRLQEKEMEVSRWKDAACLLAQRVPESSRAGLEWVQPGILEDSGSSF</sequence>
<dbReference type="InterPro" id="IPR040348">
    <property type="entry name" value="POLAR-like"/>
</dbReference>
<evidence type="ECO:0000313" key="2">
    <source>
        <dbReference type="EMBL" id="KAG2319506.1"/>
    </source>
</evidence>
<dbReference type="EMBL" id="JAAMPC010000003">
    <property type="protein sequence ID" value="KAG2319506.1"/>
    <property type="molecule type" value="Genomic_DNA"/>
</dbReference>
<dbReference type="AlphaFoldDB" id="A0A8X7VXD0"/>
<name>A0A8X7VXD0_BRACI</name>
<evidence type="ECO:0000313" key="3">
    <source>
        <dbReference type="Proteomes" id="UP000886595"/>
    </source>
</evidence>
<gene>
    <name evidence="2" type="ORF">Bca52824_012719</name>
</gene>
<reference evidence="2 3" key="1">
    <citation type="submission" date="2020-02" db="EMBL/GenBank/DDBJ databases">
        <authorList>
            <person name="Ma Q."/>
            <person name="Huang Y."/>
            <person name="Song X."/>
            <person name="Pei D."/>
        </authorList>
    </citation>
    <scope>NUCLEOTIDE SEQUENCE [LARGE SCALE GENOMIC DNA]</scope>
    <source>
        <strain evidence="2">Sxm20200214</strain>
        <tissue evidence="2">Leaf</tissue>
    </source>
</reference>
<dbReference type="GO" id="GO:0008356">
    <property type="term" value="P:asymmetric cell division"/>
    <property type="evidence" value="ECO:0007669"/>
    <property type="project" value="InterPro"/>
</dbReference>
<comment type="caution">
    <text evidence="2">The sequence shown here is derived from an EMBL/GenBank/DDBJ whole genome shotgun (WGS) entry which is preliminary data.</text>
</comment>
<keyword evidence="3" id="KW-1185">Reference proteome</keyword>
<evidence type="ECO:0000256" key="1">
    <source>
        <dbReference type="SAM" id="Coils"/>
    </source>
</evidence>
<feature type="coiled-coil region" evidence="1">
    <location>
        <begin position="10"/>
        <end position="51"/>
    </location>
</feature>
<dbReference type="Proteomes" id="UP000886595">
    <property type="component" value="Unassembled WGS sequence"/>
</dbReference>
<dbReference type="OrthoDB" id="1916242at2759"/>
<dbReference type="PANTHER" id="PTHR33476:SF22">
    <property type="entry name" value="PROTEIN POLAR LOCALIZATION DURING ASYMMETRIC DIVISION AND REDISTRIBUTION"/>
    <property type="match status" value="1"/>
</dbReference>
<keyword evidence="1" id="KW-0175">Coiled coil</keyword>